<evidence type="ECO:0000256" key="16">
    <source>
        <dbReference type="SAM" id="SignalP"/>
    </source>
</evidence>
<keyword evidence="8" id="KW-0479">Metal-binding</keyword>
<evidence type="ECO:0000256" key="2">
    <source>
        <dbReference type="ARBA" id="ARBA00004613"/>
    </source>
</evidence>
<evidence type="ECO:0000256" key="7">
    <source>
        <dbReference type="ARBA" id="ARBA00022679"/>
    </source>
</evidence>
<dbReference type="Ensembl" id="ENSRROT00000044043.1">
    <property type="protein sequence ID" value="ENSRROP00000019868.1"/>
    <property type="gene ID" value="ENSRROG00000033906.1"/>
</dbReference>
<feature type="domain" description="Peptidase M28" evidence="17">
    <location>
        <begin position="184"/>
        <end position="293"/>
    </location>
</feature>
<keyword evidence="9 16" id="KW-0732">Signal</keyword>
<comment type="subcellular location">
    <subcellularLocation>
        <location evidence="2">Secreted</location>
    </subcellularLocation>
</comment>
<dbReference type="GO" id="GO:0005576">
    <property type="term" value="C:extracellular region"/>
    <property type="evidence" value="ECO:0007669"/>
    <property type="project" value="UniProtKB-SubCell"/>
</dbReference>
<dbReference type="Proteomes" id="UP000233200">
    <property type="component" value="Unplaced"/>
</dbReference>
<dbReference type="PANTHER" id="PTHR12283">
    <property type="entry name" value="GLUTAMINYL-PEPTIDE CYCLOTRANSFERASE"/>
    <property type="match status" value="1"/>
</dbReference>
<keyword evidence="13" id="KW-0012">Acyltransferase</keyword>
<comment type="catalytic activity">
    <reaction evidence="1">
        <text>N-terminal L-glutaminyl-[peptide] = N-terminal 5-oxo-L-prolyl-[peptide] + NH4(+)</text>
        <dbReference type="Rhea" id="RHEA:23652"/>
        <dbReference type="Rhea" id="RHEA-COMP:11736"/>
        <dbReference type="Rhea" id="RHEA-COMP:11846"/>
        <dbReference type="ChEBI" id="CHEBI:28938"/>
        <dbReference type="ChEBI" id="CHEBI:64722"/>
        <dbReference type="ChEBI" id="CHEBI:87215"/>
        <dbReference type="EC" id="2.3.2.5"/>
    </reaction>
</comment>
<dbReference type="InterPro" id="IPR007484">
    <property type="entry name" value="Peptidase_M28"/>
</dbReference>
<protein>
    <recommendedName>
        <fullName evidence="5">Glutaminyl-peptide cyclotransferase</fullName>
        <ecNumber evidence="4">2.3.2.5</ecNumber>
    </recommendedName>
    <alternativeName>
        <fullName evidence="14">Glutaminyl cyclase</fullName>
    </alternativeName>
    <alternativeName>
        <fullName evidence="15">Glutaminyl-tRNA cyclotransferase</fullName>
    </alternativeName>
</protein>
<evidence type="ECO:0000256" key="10">
    <source>
        <dbReference type="ARBA" id="ARBA00022833"/>
    </source>
</evidence>
<feature type="domain" description="Peptidase M28" evidence="17">
    <location>
        <begin position="122"/>
        <end position="180"/>
    </location>
</feature>
<dbReference type="AlphaFoldDB" id="A0A2K6PTL9"/>
<keyword evidence="11" id="KW-1015">Disulfide bond</keyword>
<evidence type="ECO:0000256" key="15">
    <source>
        <dbReference type="ARBA" id="ARBA00042699"/>
    </source>
</evidence>
<keyword evidence="7" id="KW-0808">Transferase</keyword>
<evidence type="ECO:0000256" key="6">
    <source>
        <dbReference type="ARBA" id="ARBA00022525"/>
    </source>
</evidence>
<reference evidence="18" key="2">
    <citation type="submission" date="2025-09" db="UniProtKB">
        <authorList>
            <consortium name="Ensembl"/>
        </authorList>
    </citation>
    <scope>IDENTIFICATION</scope>
</reference>
<dbReference type="Pfam" id="PF04389">
    <property type="entry name" value="Peptidase_M28"/>
    <property type="match status" value="2"/>
</dbReference>
<keyword evidence="19" id="KW-1185">Reference proteome</keyword>
<dbReference type="GO" id="GO:0016603">
    <property type="term" value="F:glutaminyl-peptide cyclotransferase activity"/>
    <property type="evidence" value="ECO:0007669"/>
    <property type="project" value="UniProtKB-EC"/>
</dbReference>
<proteinExistence type="inferred from homology"/>
<organism evidence="18 19">
    <name type="scientific">Rhinopithecus roxellana</name>
    <name type="common">Golden snub-nosed monkey</name>
    <name type="synonym">Pygathrix roxellana</name>
    <dbReference type="NCBI Taxonomy" id="61622"/>
    <lineage>
        <taxon>Eukaryota</taxon>
        <taxon>Metazoa</taxon>
        <taxon>Chordata</taxon>
        <taxon>Craniata</taxon>
        <taxon>Vertebrata</taxon>
        <taxon>Euteleostomi</taxon>
        <taxon>Mammalia</taxon>
        <taxon>Eutheria</taxon>
        <taxon>Euarchontoglires</taxon>
        <taxon>Primates</taxon>
        <taxon>Haplorrhini</taxon>
        <taxon>Catarrhini</taxon>
        <taxon>Cercopithecidae</taxon>
        <taxon>Colobinae</taxon>
        <taxon>Rhinopithecus</taxon>
    </lineage>
</organism>
<evidence type="ECO:0000313" key="19">
    <source>
        <dbReference type="Proteomes" id="UP000233200"/>
    </source>
</evidence>
<feature type="signal peptide" evidence="16">
    <location>
        <begin position="1"/>
        <end position="28"/>
    </location>
</feature>
<dbReference type="InterPro" id="IPR040234">
    <property type="entry name" value="QC/QCL"/>
</dbReference>
<sequence>MAGGGDRPVVGTLHLLLLVAALPWASRGLSSSAAAWPEEKNYHQPAILNSSALRQIAEGTSISGMWRNDLQPLLIERYPGSPGSYAARQHIMQRIQRLQADWVLEIDTFLSQTPYGYRSFSNIISTLNPTAKRHLVLACHYDSKYFSHWDNRVFVGATDSAVPCAMMLELARALDKKLLSLKDLLVLLDLIGAPNPMFPNFFPNSARWFERLQAIEHELHELGLLKDHSLERRYFQNYSYGGVIQDDHIPFLRRGVPILHLIPSPFPEVWHTMDDNEENLDESTIDNLNKILQVFVLEYLHL</sequence>
<comment type="similarity">
    <text evidence="3">Belongs to the glutaminyl-peptide cyclotransferase family.</text>
</comment>
<evidence type="ECO:0000256" key="5">
    <source>
        <dbReference type="ARBA" id="ARBA00016861"/>
    </source>
</evidence>
<gene>
    <name evidence="18" type="primary">QPCT</name>
</gene>
<evidence type="ECO:0000256" key="4">
    <source>
        <dbReference type="ARBA" id="ARBA00012012"/>
    </source>
</evidence>
<dbReference type="InterPro" id="IPR037457">
    <property type="entry name" value="M28_QC"/>
</dbReference>
<dbReference type="SUPFAM" id="SSF53187">
    <property type="entry name" value="Zn-dependent exopeptidases"/>
    <property type="match status" value="1"/>
</dbReference>
<reference evidence="18" key="1">
    <citation type="submission" date="2025-08" db="UniProtKB">
        <authorList>
            <consortium name="Ensembl"/>
        </authorList>
    </citation>
    <scope>IDENTIFICATION</scope>
</reference>
<evidence type="ECO:0000256" key="12">
    <source>
        <dbReference type="ARBA" id="ARBA00023180"/>
    </source>
</evidence>
<dbReference type="CDD" id="cd03880">
    <property type="entry name" value="M28_QC_like"/>
    <property type="match status" value="1"/>
</dbReference>
<evidence type="ECO:0000313" key="18">
    <source>
        <dbReference type="Ensembl" id="ENSRROP00000019868.1"/>
    </source>
</evidence>
<name>A0A2K6PTL9_RHIRO</name>
<evidence type="ECO:0000256" key="11">
    <source>
        <dbReference type="ARBA" id="ARBA00023157"/>
    </source>
</evidence>
<accession>A0A2K6PTL9</accession>
<keyword evidence="6" id="KW-0964">Secreted</keyword>
<dbReference type="EC" id="2.3.2.5" evidence="4"/>
<dbReference type="Gene3D" id="3.40.630.10">
    <property type="entry name" value="Zn peptidases"/>
    <property type="match status" value="2"/>
</dbReference>
<evidence type="ECO:0000256" key="9">
    <source>
        <dbReference type="ARBA" id="ARBA00022729"/>
    </source>
</evidence>
<keyword evidence="10" id="KW-0862">Zinc</keyword>
<evidence type="ECO:0000256" key="3">
    <source>
        <dbReference type="ARBA" id="ARBA00006014"/>
    </source>
</evidence>
<evidence type="ECO:0000256" key="13">
    <source>
        <dbReference type="ARBA" id="ARBA00023315"/>
    </source>
</evidence>
<dbReference type="GeneTree" id="ENSGT00390000003107"/>
<dbReference type="GO" id="GO:0008270">
    <property type="term" value="F:zinc ion binding"/>
    <property type="evidence" value="ECO:0007669"/>
    <property type="project" value="TreeGrafter"/>
</dbReference>
<evidence type="ECO:0000256" key="8">
    <source>
        <dbReference type="ARBA" id="ARBA00022723"/>
    </source>
</evidence>
<evidence type="ECO:0000256" key="14">
    <source>
        <dbReference type="ARBA" id="ARBA00033159"/>
    </source>
</evidence>
<evidence type="ECO:0000259" key="17">
    <source>
        <dbReference type="Pfam" id="PF04389"/>
    </source>
</evidence>
<keyword evidence="12" id="KW-0325">Glycoprotein</keyword>
<dbReference type="PANTHER" id="PTHR12283:SF5">
    <property type="entry name" value="GLUTAMINYL-PEPTIDE CYCLOTRANSFERASE"/>
    <property type="match status" value="1"/>
</dbReference>
<evidence type="ECO:0000256" key="1">
    <source>
        <dbReference type="ARBA" id="ARBA00000001"/>
    </source>
</evidence>
<feature type="chain" id="PRO_5014402078" description="Glutaminyl-peptide cyclotransferase" evidence="16">
    <location>
        <begin position="29"/>
        <end position="302"/>
    </location>
</feature>